<dbReference type="Gramene" id="BGIOSGA030530-TA">
    <property type="protein sequence ID" value="BGIOSGA030530-PA"/>
    <property type="gene ID" value="BGIOSGA030530"/>
</dbReference>
<evidence type="ECO:0000256" key="1">
    <source>
        <dbReference type="SAM" id="Coils"/>
    </source>
</evidence>
<evidence type="ECO:0000313" key="3">
    <source>
        <dbReference type="Proteomes" id="UP000007015"/>
    </source>
</evidence>
<sequence length="100" mass="11802">MNKEMLSMVEALDELLEKFELIEAKRRQEEKIDKLLEKKFELRKRVHAVEDQHHEEDHQQHKASTVIFKMASSPPQAARHHLLQHLPPVRPLDLPPNYPG</sequence>
<accession>A2YZZ0</accession>
<dbReference type="HOGENOM" id="CLU_2310789_0_0_1"/>
<evidence type="ECO:0000313" key="2">
    <source>
        <dbReference type="EMBL" id="EAZ08651.1"/>
    </source>
</evidence>
<feature type="coiled-coil region" evidence="1">
    <location>
        <begin position="12"/>
        <end position="52"/>
    </location>
</feature>
<dbReference type="EMBL" id="CM000134">
    <property type="protein sequence ID" value="EAZ08651.1"/>
    <property type="molecule type" value="Genomic_DNA"/>
</dbReference>
<gene>
    <name evidence="2" type="ORF">OsI_30921</name>
</gene>
<dbReference type="AlphaFoldDB" id="A2YZZ0"/>
<keyword evidence="1" id="KW-0175">Coiled coil</keyword>
<dbReference type="Proteomes" id="UP000007015">
    <property type="component" value="Chromosome 9"/>
</dbReference>
<reference evidence="2 3" key="1">
    <citation type="journal article" date="2005" name="PLoS Biol.">
        <title>The genomes of Oryza sativa: a history of duplications.</title>
        <authorList>
            <person name="Yu J."/>
            <person name="Wang J."/>
            <person name="Lin W."/>
            <person name="Li S."/>
            <person name="Li H."/>
            <person name="Zhou J."/>
            <person name="Ni P."/>
            <person name="Dong W."/>
            <person name="Hu S."/>
            <person name="Zeng C."/>
            <person name="Zhang J."/>
            <person name="Zhang Y."/>
            <person name="Li R."/>
            <person name="Xu Z."/>
            <person name="Li S."/>
            <person name="Li X."/>
            <person name="Zheng H."/>
            <person name="Cong L."/>
            <person name="Lin L."/>
            <person name="Yin J."/>
            <person name="Geng J."/>
            <person name="Li G."/>
            <person name="Shi J."/>
            <person name="Liu J."/>
            <person name="Lv H."/>
            <person name="Li J."/>
            <person name="Wang J."/>
            <person name="Deng Y."/>
            <person name="Ran L."/>
            <person name="Shi X."/>
            <person name="Wang X."/>
            <person name="Wu Q."/>
            <person name="Li C."/>
            <person name="Ren X."/>
            <person name="Wang J."/>
            <person name="Wang X."/>
            <person name="Li D."/>
            <person name="Liu D."/>
            <person name="Zhang X."/>
            <person name="Ji Z."/>
            <person name="Zhao W."/>
            <person name="Sun Y."/>
            <person name="Zhang Z."/>
            <person name="Bao J."/>
            <person name="Han Y."/>
            <person name="Dong L."/>
            <person name="Ji J."/>
            <person name="Chen P."/>
            <person name="Wu S."/>
            <person name="Liu J."/>
            <person name="Xiao Y."/>
            <person name="Bu D."/>
            <person name="Tan J."/>
            <person name="Yang L."/>
            <person name="Ye C."/>
            <person name="Zhang J."/>
            <person name="Xu J."/>
            <person name="Zhou Y."/>
            <person name="Yu Y."/>
            <person name="Zhang B."/>
            <person name="Zhuang S."/>
            <person name="Wei H."/>
            <person name="Liu B."/>
            <person name="Lei M."/>
            <person name="Yu H."/>
            <person name="Li Y."/>
            <person name="Xu H."/>
            <person name="Wei S."/>
            <person name="He X."/>
            <person name="Fang L."/>
            <person name="Zhang Z."/>
            <person name="Zhang Y."/>
            <person name="Huang X."/>
            <person name="Su Z."/>
            <person name="Tong W."/>
            <person name="Li J."/>
            <person name="Tong Z."/>
            <person name="Li S."/>
            <person name="Ye J."/>
            <person name="Wang L."/>
            <person name="Fang L."/>
            <person name="Lei T."/>
            <person name="Chen C."/>
            <person name="Chen H."/>
            <person name="Xu Z."/>
            <person name="Li H."/>
            <person name="Huang H."/>
            <person name="Zhang F."/>
            <person name="Xu H."/>
            <person name="Li N."/>
            <person name="Zhao C."/>
            <person name="Li S."/>
            <person name="Dong L."/>
            <person name="Huang Y."/>
            <person name="Li L."/>
            <person name="Xi Y."/>
            <person name="Qi Q."/>
            <person name="Li W."/>
            <person name="Zhang B."/>
            <person name="Hu W."/>
            <person name="Zhang Y."/>
            <person name="Tian X."/>
            <person name="Jiao Y."/>
            <person name="Liang X."/>
            <person name="Jin J."/>
            <person name="Gao L."/>
            <person name="Zheng W."/>
            <person name="Hao B."/>
            <person name="Liu S."/>
            <person name="Wang W."/>
            <person name="Yuan L."/>
            <person name="Cao M."/>
            <person name="McDermott J."/>
            <person name="Samudrala R."/>
            <person name="Wang J."/>
            <person name="Wong G.K."/>
            <person name="Yang H."/>
        </authorList>
    </citation>
    <scope>NUCLEOTIDE SEQUENCE [LARGE SCALE GENOMIC DNA]</scope>
    <source>
        <strain evidence="3">cv. 93-11</strain>
    </source>
</reference>
<keyword evidence="3" id="KW-1185">Reference proteome</keyword>
<protein>
    <submittedName>
        <fullName evidence="2">Uncharacterized protein</fullName>
    </submittedName>
</protein>
<organism evidence="2 3">
    <name type="scientific">Oryza sativa subsp. indica</name>
    <name type="common">Rice</name>
    <dbReference type="NCBI Taxonomy" id="39946"/>
    <lineage>
        <taxon>Eukaryota</taxon>
        <taxon>Viridiplantae</taxon>
        <taxon>Streptophyta</taxon>
        <taxon>Embryophyta</taxon>
        <taxon>Tracheophyta</taxon>
        <taxon>Spermatophyta</taxon>
        <taxon>Magnoliopsida</taxon>
        <taxon>Liliopsida</taxon>
        <taxon>Poales</taxon>
        <taxon>Poaceae</taxon>
        <taxon>BOP clade</taxon>
        <taxon>Oryzoideae</taxon>
        <taxon>Oryzeae</taxon>
        <taxon>Oryzinae</taxon>
        <taxon>Oryza</taxon>
        <taxon>Oryza sativa</taxon>
    </lineage>
</organism>
<name>A2YZZ0_ORYSI</name>
<proteinExistence type="predicted"/>